<dbReference type="GO" id="GO:0003700">
    <property type="term" value="F:DNA-binding transcription factor activity"/>
    <property type="evidence" value="ECO:0007669"/>
    <property type="project" value="InterPro"/>
</dbReference>
<gene>
    <name evidence="4" type="ORF">EB837_18640</name>
</gene>
<evidence type="ECO:0000313" key="4">
    <source>
        <dbReference type="EMBL" id="ROU11435.1"/>
    </source>
</evidence>
<reference evidence="4 5" key="1">
    <citation type="submission" date="2018-10" db="EMBL/GenBank/DDBJ databases">
        <title>Horizontal transference of carbapenem resistance between Klebsiella pneumoniae and Kluyvera ascorbata during abdominal infection: a case report.</title>
        <authorList>
            <person name="Raro O.H.F."/>
            <person name="Lima-Morales D."/>
            <person name="Barth A.L."/>
            <person name="Paim T.G.S."/>
            <person name="Mott M.P."/>
            <person name="Riche C.V.W."/>
            <person name="Teixeira U.F."/>
            <person name="Waechter F."/>
            <person name="Dias C.A.G."/>
        </authorList>
    </citation>
    <scope>NUCLEOTIDE SEQUENCE [LARGE SCALE GENOMIC DNA]</scope>
    <source>
        <strain evidence="4 5">OT2</strain>
    </source>
</reference>
<sequence length="78" mass="9028">MMRQSRGEKIAERLGWILLQLYTGNSLSVNDICQQFSVSRRTGRRDLLRVETVTEVLSPGKVRLAPLIRERVRQGIFK</sequence>
<dbReference type="EMBL" id="RHFN01000023">
    <property type="protein sequence ID" value="ROU11435.1"/>
    <property type="molecule type" value="Genomic_DNA"/>
</dbReference>
<name>A0A3N2RVN2_9ENTR</name>
<feature type="domain" description="HTH deoR-type" evidence="3">
    <location>
        <begin position="17"/>
        <end position="50"/>
    </location>
</feature>
<keyword evidence="1" id="KW-0805">Transcription regulation</keyword>
<keyword evidence="2" id="KW-0804">Transcription</keyword>
<organism evidence="4 5">
    <name type="scientific">Kluyvera ascorbata</name>
    <dbReference type="NCBI Taxonomy" id="51288"/>
    <lineage>
        <taxon>Bacteria</taxon>
        <taxon>Pseudomonadati</taxon>
        <taxon>Pseudomonadota</taxon>
        <taxon>Gammaproteobacteria</taxon>
        <taxon>Enterobacterales</taxon>
        <taxon>Enterobacteriaceae</taxon>
        <taxon>Kluyvera</taxon>
    </lineage>
</organism>
<dbReference type="AlphaFoldDB" id="A0A3N2RVN2"/>
<dbReference type="Proteomes" id="UP000268051">
    <property type="component" value="Unassembled WGS sequence"/>
</dbReference>
<evidence type="ECO:0000256" key="1">
    <source>
        <dbReference type="ARBA" id="ARBA00023015"/>
    </source>
</evidence>
<dbReference type="InterPro" id="IPR036390">
    <property type="entry name" value="WH_DNA-bd_sf"/>
</dbReference>
<evidence type="ECO:0000256" key="2">
    <source>
        <dbReference type="ARBA" id="ARBA00023163"/>
    </source>
</evidence>
<proteinExistence type="predicted"/>
<protein>
    <submittedName>
        <fullName evidence="4">DeoR family transcriptional regulator</fullName>
    </submittedName>
</protein>
<dbReference type="InterPro" id="IPR001034">
    <property type="entry name" value="DeoR_HTH"/>
</dbReference>
<dbReference type="Pfam" id="PF08220">
    <property type="entry name" value="HTH_DeoR"/>
    <property type="match status" value="1"/>
</dbReference>
<dbReference type="OrthoDB" id="9814815at2"/>
<accession>A0A3N2RVN2</accession>
<dbReference type="SUPFAM" id="SSF46785">
    <property type="entry name" value="Winged helix' DNA-binding domain"/>
    <property type="match status" value="1"/>
</dbReference>
<evidence type="ECO:0000313" key="5">
    <source>
        <dbReference type="Proteomes" id="UP000268051"/>
    </source>
</evidence>
<evidence type="ECO:0000259" key="3">
    <source>
        <dbReference type="Pfam" id="PF08220"/>
    </source>
</evidence>
<comment type="caution">
    <text evidence="4">The sequence shown here is derived from an EMBL/GenBank/DDBJ whole genome shotgun (WGS) entry which is preliminary data.</text>
</comment>